<dbReference type="OrthoDB" id="271386at2759"/>
<gene>
    <name evidence="7" type="ORF">RF11_15214</name>
</gene>
<feature type="chain" id="PRO_5006514350" description="Peptidyl-prolyl cis-trans isomerase" evidence="5">
    <location>
        <begin position="20"/>
        <end position="174"/>
    </location>
</feature>
<evidence type="ECO:0000256" key="5">
    <source>
        <dbReference type="RuleBase" id="RU363019"/>
    </source>
</evidence>
<dbReference type="GO" id="GO:0006457">
    <property type="term" value="P:protein folding"/>
    <property type="evidence" value="ECO:0007669"/>
    <property type="project" value="InterPro"/>
</dbReference>
<evidence type="ECO:0000256" key="2">
    <source>
        <dbReference type="ARBA" id="ARBA00023110"/>
    </source>
</evidence>
<comment type="function">
    <text evidence="5">PPIases accelerate the folding of proteins. It catalyzes the cis-trans isomerization of proline imidic peptide bonds in oligopeptides.</text>
</comment>
<evidence type="ECO:0000256" key="4">
    <source>
        <dbReference type="ARBA" id="ARBA00038286"/>
    </source>
</evidence>
<evidence type="ECO:0000313" key="8">
    <source>
        <dbReference type="Proteomes" id="UP000031668"/>
    </source>
</evidence>
<dbReference type="PRINTS" id="PR00153">
    <property type="entry name" value="CSAPPISMRASE"/>
</dbReference>
<proteinExistence type="inferred from homology"/>
<comment type="caution">
    <text evidence="7">The sequence shown here is derived from an EMBL/GenBank/DDBJ whole genome shotgun (WGS) entry which is preliminary data.</text>
</comment>
<dbReference type="InterPro" id="IPR020892">
    <property type="entry name" value="Cyclophilin-type_PPIase_CS"/>
</dbReference>
<dbReference type="SUPFAM" id="SSF50891">
    <property type="entry name" value="Cyclophilin-like"/>
    <property type="match status" value="1"/>
</dbReference>
<dbReference type="InterPro" id="IPR024936">
    <property type="entry name" value="Cyclophilin-type_PPIase"/>
</dbReference>
<keyword evidence="8" id="KW-1185">Reference proteome</keyword>
<dbReference type="PANTHER" id="PTHR45625:SF2">
    <property type="entry name" value="PEPTIDYL-PROLYL CIS-TRANS ISOMERASE-LIKE 3"/>
    <property type="match status" value="1"/>
</dbReference>
<name>A0A0C2N8R0_THEKT</name>
<dbReference type="CDD" id="cd01928">
    <property type="entry name" value="Cyclophilin_PPIL3_like"/>
    <property type="match status" value="1"/>
</dbReference>
<evidence type="ECO:0000313" key="7">
    <source>
        <dbReference type="EMBL" id="KII72705.1"/>
    </source>
</evidence>
<dbReference type="AlphaFoldDB" id="A0A0C2N8R0"/>
<comment type="catalytic activity">
    <reaction evidence="1 5">
        <text>[protein]-peptidylproline (omega=180) = [protein]-peptidylproline (omega=0)</text>
        <dbReference type="Rhea" id="RHEA:16237"/>
        <dbReference type="Rhea" id="RHEA-COMP:10747"/>
        <dbReference type="Rhea" id="RHEA-COMP:10748"/>
        <dbReference type="ChEBI" id="CHEBI:83833"/>
        <dbReference type="ChEBI" id="CHEBI:83834"/>
        <dbReference type="EC" id="5.2.1.8"/>
    </reaction>
</comment>
<dbReference type="Pfam" id="PF00160">
    <property type="entry name" value="Pro_isomerase"/>
    <property type="match status" value="1"/>
</dbReference>
<dbReference type="Proteomes" id="UP000031668">
    <property type="component" value="Unassembled WGS sequence"/>
</dbReference>
<dbReference type="PROSITE" id="PS50072">
    <property type="entry name" value="CSA_PPIASE_2"/>
    <property type="match status" value="1"/>
</dbReference>
<evidence type="ECO:0000256" key="3">
    <source>
        <dbReference type="ARBA" id="ARBA00023235"/>
    </source>
</evidence>
<feature type="domain" description="PPIase cyclophilin-type" evidence="6">
    <location>
        <begin position="15"/>
        <end position="162"/>
    </location>
</feature>
<evidence type="ECO:0000259" key="6">
    <source>
        <dbReference type="PROSITE" id="PS50072"/>
    </source>
</evidence>
<dbReference type="EC" id="5.2.1.8" evidence="5"/>
<reference evidence="7 8" key="1">
    <citation type="journal article" date="2014" name="Genome Biol. Evol.">
        <title>The genome of the myxosporean Thelohanellus kitauei shows adaptations to nutrient acquisition within its fish host.</title>
        <authorList>
            <person name="Yang Y."/>
            <person name="Xiong J."/>
            <person name="Zhou Z."/>
            <person name="Huo F."/>
            <person name="Miao W."/>
            <person name="Ran C."/>
            <person name="Liu Y."/>
            <person name="Zhang J."/>
            <person name="Feng J."/>
            <person name="Wang M."/>
            <person name="Wang M."/>
            <person name="Wang L."/>
            <person name="Yao B."/>
        </authorList>
    </citation>
    <scope>NUCLEOTIDE SEQUENCE [LARGE SCALE GENOMIC DNA]</scope>
    <source>
        <strain evidence="7">Wuqing</strain>
    </source>
</reference>
<keyword evidence="3 5" id="KW-0413">Isomerase</keyword>
<dbReference type="PROSITE" id="PS00170">
    <property type="entry name" value="CSA_PPIASE_1"/>
    <property type="match status" value="1"/>
</dbReference>
<sequence>MRCILTVLLCVTLVTDVGNLKIELFCNECPKTCFNFLALCAKHYYDNCIFHRNLKDFMIQTGDPTGTGKNGKSVWGTKFEDEFDSSLKHTTRGIVSMANNGPNTNNSQFFITYSKQTHLDLKYTVFGKVIDGFETLDELEKLPVDPKTHRPLNTVTIKSVIIHANPLADREIIL</sequence>
<dbReference type="InterPro" id="IPR002130">
    <property type="entry name" value="Cyclophilin-type_PPIase_dom"/>
</dbReference>
<accession>A0A0C2N8R0</accession>
<dbReference type="InterPro" id="IPR029000">
    <property type="entry name" value="Cyclophilin-like_dom_sf"/>
</dbReference>
<dbReference type="GO" id="GO:0071013">
    <property type="term" value="C:catalytic step 2 spliceosome"/>
    <property type="evidence" value="ECO:0007669"/>
    <property type="project" value="TreeGrafter"/>
</dbReference>
<dbReference type="FunFam" id="2.40.100.10:FF:000012">
    <property type="entry name" value="Peptidyl-prolyl cis-trans isomerase"/>
    <property type="match status" value="1"/>
</dbReference>
<comment type="similarity">
    <text evidence="4">Belongs to the cyclophilin-type PPIase family. PPIL3 subfamily.</text>
</comment>
<dbReference type="PIRSF" id="PIRSF001467">
    <property type="entry name" value="Peptidylpro_ismrse"/>
    <property type="match status" value="1"/>
</dbReference>
<dbReference type="InterPro" id="IPR044666">
    <property type="entry name" value="Cyclophilin_A-like"/>
</dbReference>
<evidence type="ECO:0000256" key="1">
    <source>
        <dbReference type="ARBA" id="ARBA00000971"/>
    </source>
</evidence>
<dbReference type="GO" id="GO:0003755">
    <property type="term" value="F:peptidyl-prolyl cis-trans isomerase activity"/>
    <property type="evidence" value="ECO:0007669"/>
    <property type="project" value="UniProtKB-UniRule"/>
</dbReference>
<dbReference type="OMA" id="VPFHRVM"/>
<organism evidence="7 8">
    <name type="scientific">Thelohanellus kitauei</name>
    <name type="common">Myxosporean</name>
    <dbReference type="NCBI Taxonomy" id="669202"/>
    <lineage>
        <taxon>Eukaryota</taxon>
        <taxon>Metazoa</taxon>
        <taxon>Cnidaria</taxon>
        <taxon>Myxozoa</taxon>
        <taxon>Myxosporea</taxon>
        <taxon>Bivalvulida</taxon>
        <taxon>Platysporina</taxon>
        <taxon>Myxobolidae</taxon>
        <taxon>Thelohanellus</taxon>
    </lineage>
</organism>
<dbReference type="Gene3D" id="2.40.100.10">
    <property type="entry name" value="Cyclophilin-like"/>
    <property type="match status" value="1"/>
</dbReference>
<keyword evidence="2 5" id="KW-0697">Rotamase</keyword>
<protein>
    <recommendedName>
        <fullName evidence="5">Peptidyl-prolyl cis-trans isomerase</fullName>
        <shortName evidence="5">PPIase</shortName>
        <ecNumber evidence="5">5.2.1.8</ecNumber>
    </recommendedName>
</protein>
<keyword evidence="5" id="KW-0732">Signal</keyword>
<dbReference type="EMBL" id="JWZT01001146">
    <property type="protein sequence ID" value="KII72705.1"/>
    <property type="molecule type" value="Genomic_DNA"/>
</dbReference>
<feature type="signal peptide" evidence="5">
    <location>
        <begin position="1"/>
        <end position="19"/>
    </location>
</feature>
<dbReference type="PANTHER" id="PTHR45625">
    <property type="entry name" value="PEPTIDYL-PROLYL CIS-TRANS ISOMERASE-RELATED"/>
    <property type="match status" value="1"/>
</dbReference>